<accession>A0A9X1V7T6</accession>
<evidence type="ECO:0000313" key="3">
    <source>
        <dbReference type="Proteomes" id="UP001139263"/>
    </source>
</evidence>
<proteinExistence type="predicted"/>
<evidence type="ECO:0000313" key="2">
    <source>
        <dbReference type="EMBL" id="MCI0182345.1"/>
    </source>
</evidence>
<dbReference type="Pfam" id="PF01323">
    <property type="entry name" value="DSBA"/>
    <property type="match status" value="1"/>
</dbReference>
<dbReference type="RefSeq" id="WP_241711948.1">
    <property type="nucleotide sequence ID" value="NZ_JALBUF010000001.1"/>
</dbReference>
<dbReference type="PANTHER" id="PTHR13887:SF41">
    <property type="entry name" value="THIOREDOXIN SUPERFAMILY PROTEIN"/>
    <property type="match status" value="1"/>
</dbReference>
<dbReference type="EMBL" id="JALBUF010000001">
    <property type="protein sequence ID" value="MCI0182345.1"/>
    <property type="molecule type" value="Genomic_DNA"/>
</dbReference>
<sequence>MGSGVVQALKKEFDIEDEWINYEIHPDTPLQGMSLAERFSAASAQAMVDRLRQMGQPYGVKFGHLTLLSNSKMAIEVSEFARDQGVFHEFHDAIFHAYFTDGKDIGDQSILLAIGESVGLHRKEIEQALSDSRYESRLEEARQAAIKFQVTGTPTFIVANRFKLVGAQPIEVFRDVLTKVARGSSEM</sequence>
<dbReference type="AlphaFoldDB" id="A0A9X1V7T6"/>
<keyword evidence="3" id="KW-1185">Reference proteome</keyword>
<gene>
    <name evidence="2" type="ORF">MM817_00604</name>
</gene>
<organism evidence="2 3">
    <name type="scientific">Sulfoacidibacillus ferrooxidans</name>
    <dbReference type="NCBI Taxonomy" id="2005001"/>
    <lineage>
        <taxon>Bacteria</taxon>
        <taxon>Bacillati</taxon>
        <taxon>Bacillota</taxon>
        <taxon>Bacilli</taxon>
        <taxon>Bacillales</taxon>
        <taxon>Alicyclobacillaceae</taxon>
        <taxon>Sulfoacidibacillus</taxon>
    </lineage>
</organism>
<dbReference type="GO" id="GO:0016491">
    <property type="term" value="F:oxidoreductase activity"/>
    <property type="evidence" value="ECO:0007669"/>
    <property type="project" value="InterPro"/>
</dbReference>
<protein>
    <recommendedName>
        <fullName evidence="1">DSBA-like thioredoxin domain-containing protein</fullName>
    </recommendedName>
</protein>
<dbReference type="PANTHER" id="PTHR13887">
    <property type="entry name" value="GLUTATHIONE S-TRANSFERASE KAPPA"/>
    <property type="match status" value="1"/>
</dbReference>
<reference evidence="2" key="1">
    <citation type="submission" date="2022-03" db="EMBL/GenBank/DDBJ databases">
        <title>Draft Genome Sequence of Firmicute Strain S0AB, a Heterotrophic Iron/Sulfur-Oxidizing Extreme Acidophile.</title>
        <authorList>
            <person name="Vergara E."/>
            <person name="Pakostova E."/>
            <person name="Johnson D.B."/>
            <person name="Holmes D.S."/>
        </authorList>
    </citation>
    <scope>NUCLEOTIDE SEQUENCE</scope>
    <source>
        <strain evidence="2">S0AB</strain>
    </source>
</reference>
<dbReference type="Proteomes" id="UP001139263">
    <property type="component" value="Unassembled WGS sequence"/>
</dbReference>
<comment type="caution">
    <text evidence="2">The sequence shown here is derived from an EMBL/GenBank/DDBJ whole genome shotgun (WGS) entry which is preliminary data.</text>
</comment>
<dbReference type="InterPro" id="IPR001853">
    <property type="entry name" value="DSBA-like_thioredoxin_dom"/>
</dbReference>
<dbReference type="SUPFAM" id="SSF52833">
    <property type="entry name" value="Thioredoxin-like"/>
    <property type="match status" value="1"/>
</dbReference>
<feature type="domain" description="DSBA-like thioredoxin" evidence="1">
    <location>
        <begin position="6"/>
        <end position="177"/>
    </location>
</feature>
<dbReference type="InterPro" id="IPR036249">
    <property type="entry name" value="Thioredoxin-like_sf"/>
</dbReference>
<name>A0A9X1V7T6_9BACL</name>
<dbReference type="Gene3D" id="3.40.30.10">
    <property type="entry name" value="Glutaredoxin"/>
    <property type="match status" value="1"/>
</dbReference>
<evidence type="ECO:0000259" key="1">
    <source>
        <dbReference type="Pfam" id="PF01323"/>
    </source>
</evidence>